<dbReference type="AlphaFoldDB" id="A0A7Y9I654"/>
<gene>
    <name evidence="3" type="ORF">BKA15_002327</name>
</gene>
<comment type="caution">
    <text evidence="3">The sequence shown here is derived from an EMBL/GenBank/DDBJ whole genome shotgun (WGS) entry which is preliminary data.</text>
</comment>
<dbReference type="InterPro" id="IPR008979">
    <property type="entry name" value="Galactose-bd-like_sf"/>
</dbReference>
<dbReference type="Proteomes" id="UP000569914">
    <property type="component" value="Unassembled WGS sequence"/>
</dbReference>
<accession>A0A7Y9I654</accession>
<dbReference type="Gene3D" id="2.60.120.260">
    <property type="entry name" value="Galactose-binding domain-like"/>
    <property type="match status" value="1"/>
</dbReference>
<organism evidence="3 4">
    <name type="scientific">Microlunatus parietis</name>
    <dbReference type="NCBI Taxonomy" id="682979"/>
    <lineage>
        <taxon>Bacteria</taxon>
        <taxon>Bacillati</taxon>
        <taxon>Actinomycetota</taxon>
        <taxon>Actinomycetes</taxon>
        <taxon>Propionibacteriales</taxon>
        <taxon>Propionibacteriaceae</taxon>
        <taxon>Microlunatus</taxon>
    </lineage>
</organism>
<sequence length="292" mass="31034">MIKVPGPRTAAVLLAAVGLTLLGVPATAEPPAAAPTRSTVQVSTTPERLDVVGLPCLPGQLTLTMINTGSESRYADLFLDPTGPLQLSRDIFSSWLPATDPDQPVSAPVEVRVPRDTEPGDHKITLRLDRSRLDVPVRVNPLPGKDPGSNLALGEQAAASSTHGNFELCGAVDGDADSEHWDTLTGWNDGTRAAFPDTYDVALAEPTMINKVVLSTLDSARYPARSVGLKDWDVQVRSGAGGWTTVAEVRGNQAGRVTSTFDPVRADQVRILCLAGNDNTYSRIVELEVYGS</sequence>
<dbReference type="EMBL" id="JACCBU010000001">
    <property type="protein sequence ID" value="NYE70998.1"/>
    <property type="molecule type" value="Genomic_DNA"/>
</dbReference>
<dbReference type="InterPro" id="IPR000421">
    <property type="entry name" value="FA58C"/>
</dbReference>
<dbReference type="RefSeq" id="WP_179750857.1">
    <property type="nucleotide sequence ID" value="NZ_JACCBU010000001.1"/>
</dbReference>
<feature type="signal peptide" evidence="1">
    <location>
        <begin position="1"/>
        <end position="28"/>
    </location>
</feature>
<reference evidence="3 4" key="1">
    <citation type="submission" date="2020-07" db="EMBL/GenBank/DDBJ databases">
        <title>Sequencing the genomes of 1000 actinobacteria strains.</title>
        <authorList>
            <person name="Klenk H.-P."/>
        </authorList>
    </citation>
    <scope>NUCLEOTIDE SEQUENCE [LARGE SCALE GENOMIC DNA]</scope>
    <source>
        <strain evidence="3 4">DSM 22083</strain>
    </source>
</reference>
<evidence type="ECO:0000259" key="2">
    <source>
        <dbReference type="PROSITE" id="PS50022"/>
    </source>
</evidence>
<dbReference type="SUPFAM" id="SSF49785">
    <property type="entry name" value="Galactose-binding domain-like"/>
    <property type="match status" value="1"/>
</dbReference>
<dbReference type="PROSITE" id="PS50022">
    <property type="entry name" value="FA58C_3"/>
    <property type="match status" value="1"/>
</dbReference>
<name>A0A7Y9I654_9ACTN</name>
<feature type="chain" id="PRO_5031458304" description="F5/8 type C domain-containing protein" evidence="1">
    <location>
        <begin position="29"/>
        <end position="292"/>
    </location>
</feature>
<protein>
    <recommendedName>
        <fullName evidence="2">F5/8 type C domain-containing protein</fullName>
    </recommendedName>
</protein>
<keyword evidence="1" id="KW-0732">Signal</keyword>
<dbReference type="Pfam" id="PF22633">
    <property type="entry name" value="F5_F8_type_C_2"/>
    <property type="match status" value="1"/>
</dbReference>
<keyword evidence="4" id="KW-1185">Reference proteome</keyword>
<proteinExistence type="predicted"/>
<evidence type="ECO:0000313" key="3">
    <source>
        <dbReference type="EMBL" id="NYE70998.1"/>
    </source>
</evidence>
<evidence type="ECO:0000313" key="4">
    <source>
        <dbReference type="Proteomes" id="UP000569914"/>
    </source>
</evidence>
<evidence type="ECO:0000256" key="1">
    <source>
        <dbReference type="SAM" id="SignalP"/>
    </source>
</evidence>
<feature type="domain" description="F5/8 type C" evidence="2">
    <location>
        <begin position="138"/>
        <end position="292"/>
    </location>
</feature>